<dbReference type="Gene3D" id="3.60.60.10">
    <property type="entry name" value="Penicillin V Acylase, Chain A"/>
    <property type="match status" value="1"/>
</dbReference>
<evidence type="ECO:0000259" key="1">
    <source>
        <dbReference type="Pfam" id="PF03417"/>
    </source>
</evidence>
<keyword evidence="3" id="KW-1185">Reference proteome</keyword>
<dbReference type="PANTHER" id="PTHR35190">
    <property type="entry name" value="PROTEIN DCD1B"/>
    <property type="match status" value="1"/>
</dbReference>
<dbReference type="InterPro" id="IPR047794">
    <property type="entry name" value="C45_proenzyme-like"/>
</dbReference>
<dbReference type="AlphaFoldDB" id="A0A5K7XGC0"/>
<feature type="domain" description="Peptidase C45 hydrolase" evidence="1">
    <location>
        <begin position="153"/>
        <end position="281"/>
    </location>
</feature>
<dbReference type="InterPro" id="IPR047803">
    <property type="entry name" value="DCD1A/B-like"/>
</dbReference>
<reference evidence="3" key="1">
    <citation type="submission" date="2019-10" db="EMBL/GenBank/DDBJ databases">
        <title>Lacipirellula parvula gen. nov., sp. nov., representing a lineage of planctomycetes widespread in freshwater anoxic habitats, and description of the family Lacipirellulaceae.</title>
        <authorList>
            <person name="Dedysh S.N."/>
            <person name="Kulichevskaya I.S."/>
            <person name="Beletsky A.V."/>
            <person name="Rakitin A.L."/>
            <person name="Mardanov A.V."/>
            <person name="Ivanova A.A."/>
            <person name="Saltykova V.X."/>
            <person name="Rijpstra W.I.C."/>
            <person name="Sinninghe Damste J.S."/>
            <person name="Ravin N.V."/>
        </authorList>
    </citation>
    <scope>NUCLEOTIDE SEQUENCE [LARGE SCALE GENOMIC DNA]</scope>
    <source>
        <strain evidence="3">PX69</strain>
    </source>
</reference>
<dbReference type="InterPro" id="IPR005079">
    <property type="entry name" value="Peptidase_C45_hydrolase"/>
</dbReference>
<dbReference type="Pfam" id="PF03417">
    <property type="entry name" value="AAT"/>
    <property type="match status" value="1"/>
</dbReference>
<name>A0A5K7XGC0_9BACT</name>
<accession>A0A5K7XGC0</accession>
<dbReference type="NCBIfam" id="NF040521">
    <property type="entry name" value="C45_proenzyme"/>
    <property type="match status" value="1"/>
</dbReference>
<organism evidence="2 3">
    <name type="scientific">Lacipirellula parvula</name>
    <dbReference type="NCBI Taxonomy" id="2650471"/>
    <lineage>
        <taxon>Bacteria</taxon>
        <taxon>Pseudomonadati</taxon>
        <taxon>Planctomycetota</taxon>
        <taxon>Planctomycetia</taxon>
        <taxon>Pirellulales</taxon>
        <taxon>Lacipirellulaceae</taxon>
        <taxon>Lacipirellula</taxon>
    </lineage>
</organism>
<evidence type="ECO:0000313" key="3">
    <source>
        <dbReference type="Proteomes" id="UP000326837"/>
    </source>
</evidence>
<evidence type="ECO:0000313" key="2">
    <source>
        <dbReference type="EMBL" id="BBO33951.1"/>
    </source>
</evidence>
<dbReference type="Proteomes" id="UP000326837">
    <property type="component" value="Chromosome"/>
</dbReference>
<dbReference type="EMBL" id="AP021861">
    <property type="protein sequence ID" value="BBO33951.1"/>
    <property type="molecule type" value="Genomic_DNA"/>
</dbReference>
<dbReference type="PANTHER" id="PTHR35190:SF2">
    <property type="entry name" value="PROTEIN DCD1B"/>
    <property type="match status" value="1"/>
</dbReference>
<dbReference type="RefSeq" id="WP_152099618.1">
    <property type="nucleotide sequence ID" value="NZ_AP021861.1"/>
</dbReference>
<gene>
    <name evidence="2" type="ORF">PLANPX_3563</name>
</gene>
<protein>
    <recommendedName>
        <fullName evidence="1">Peptidase C45 hydrolase domain-containing protein</fullName>
    </recommendedName>
</protein>
<proteinExistence type="predicted"/>
<dbReference type="KEGG" id="lpav:PLANPX_3563"/>
<sequence length="382" mass="41980">MRHSFLRGLVALCGVAWLLLATANLNAKTLGRHGAGWLEEIDGYLVLHLEGTHREMGVQHGKLLGDHIRQNVDYLVRQKGDEAIAELGPIAIKPNAVISQIVNIQRQHVPQKYWEELEGLAEGTRLPIEEVQAANFIPELFHCSGFALMNSATKDGTLYHGRVLDYGVDLKLQDHAVLIVAKPKGGIPFVNVTYAGFIGSVTGMNASHVSIGEMGGKGLGQWNGVPMAFLVREVLESAGDLDEAVAVFRDSPRTCEYYFVIADGKSNRAVGMEAGAKQFSLVQPNTSHPLLPRPVKDAVLLSAGERYHHLVDRTEAKWGEFTAEDALRLMDRPVAMKSNLHNALFEPKSTKFWVANANAKGEPAAEQPYHAFQLSELLERKP</sequence>